<sequence>MSILIYLTHLENNKPMPLDPKDLSTLFTHVDVSSSPSPMQQTIHTEETNVLLKRMVELQERQTLLMEEMLQQQVHTQKQRTAELNAWRKAHPQLAEKCRQAAEALSKVHADFLGTLASEVDDSAEDMIDSEFMLNEFVDRFGPRIAHLNGVLQMLAQLGAPVQATKTNSQ</sequence>
<organism evidence="1 2">
    <name type="scientific">Bremerella alba</name>
    <dbReference type="NCBI Taxonomy" id="980252"/>
    <lineage>
        <taxon>Bacteria</taxon>
        <taxon>Pseudomonadati</taxon>
        <taxon>Planctomycetota</taxon>
        <taxon>Planctomycetia</taxon>
        <taxon>Pirellulales</taxon>
        <taxon>Pirellulaceae</taxon>
        <taxon>Bremerella</taxon>
    </lineage>
</organism>
<dbReference type="EMBL" id="JABRWO010000009">
    <property type="protein sequence ID" value="MBA2116331.1"/>
    <property type="molecule type" value="Genomic_DNA"/>
</dbReference>
<dbReference type="AlphaFoldDB" id="A0A7V9A8Q3"/>
<evidence type="ECO:0000313" key="1">
    <source>
        <dbReference type="EMBL" id="MBA2116331.1"/>
    </source>
</evidence>
<proteinExistence type="predicted"/>
<protein>
    <submittedName>
        <fullName evidence="1">Uncharacterized protein</fullName>
    </submittedName>
</protein>
<accession>A0A7V9A8Q3</accession>
<comment type="caution">
    <text evidence="1">The sequence shown here is derived from an EMBL/GenBank/DDBJ whole genome shotgun (WGS) entry which is preliminary data.</text>
</comment>
<evidence type="ECO:0000313" key="2">
    <source>
        <dbReference type="Proteomes" id="UP000551616"/>
    </source>
</evidence>
<gene>
    <name evidence="1" type="ORF">HOV93_35200</name>
</gene>
<dbReference type="Proteomes" id="UP000551616">
    <property type="component" value="Unassembled WGS sequence"/>
</dbReference>
<name>A0A7V9A8Q3_9BACT</name>
<keyword evidence="2" id="KW-1185">Reference proteome</keyword>
<reference evidence="1 2" key="1">
    <citation type="submission" date="2020-05" db="EMBL/GenBank/DDBJ databases">
        <title>Bremerella alba sp. nov., a novel planctomycete isolated from the surface of the macroalga Fucus spiralis.</title>
        <authorList>
            <person name="Godinho O."/>
            <person name="Botelho R."/>
            <person name="Albuquerque L."/>
            <person name="Wiegand S."/>
            <person name="Da Costa M.S."/>
            <person name="Lobo-Da-Cunha A."/>
            <person name="Jogler C."/>
            <person name="Lage O.M."/>
        </authorList>
    </citation>
    <scope>NUCLEOTIDE SEQUENCE [LARGE SCALE GENOMIC DNA]</scope>
    <source>
        <strain evidence="1 2">FF15</strain>
    </source>
</reference>
<dbReference type="RefSeq" id="WP_235990530.1">
    <property type="nucleotide sequence ID" value="NZ_JABRWO010000009.1"/>
</dbReference>